<name>A0A6G1CAN5_9ORYZ</name>
<dbReference type="PANTHER" id="PTHR31293">
    <property type="entry name" value="RNI-LIKE SUPERFAMILY PROTEIN"/>
    <property type="match status" value="1"/>
</dbReference>
<dbReference type="InterPro" id="IPR036047">
    <property type="entry name" value="F-box-like_dom_sf"/>
</dbReference>
<comment type="caution">
    <text evidence="3">The sequence shown here is derived from an EMBL/GenBank/DDBJ whole genome shotgun (WGS) entry which is preliminary data.</text>
</comment>
<dbReference type="Pfam" id="PF00646">
    <property type="entry name" value="F-box"/>
    <property type="match status" value="1"/>
</dbReference>
<sequence>MDLDEPQMAISAAAGDGDRLSKLSDVVIGHILSFLPAKEAARAAVLSSRWRHTLAAVHTVSLVEPDGPVFDYEELGRYSPGWYAVKQADPTGLELDLRLRRDPLCHRPYSLRRAGESEYEYHAEKDVGYQETDEEEAQEASPKRARSMSTTRSEYNDEEAYLYASVTREDRSPSPLHRSFSPRGSDDDEEDFLSSDEKFTRRYTYNQATAVQTVPSGIFSCAALRSLSLGSCRRPSACRTSKVLNLRL</sequence>
<dbReference type="SUPFAM" id="SSF81383">
    <property type="entry name" value="F-box domain"/>
    <property type="match status" value="1"/>
</dbReference>
<evidence type="ECO:0000313" key="4">
    <source>
        <dbReference type="Proteomes" id="UP000479710"/>
    </source>
</evidence>
<feature type="domain" description="F-box" evidence="2">
    <location>
        <begin position="20"/>
        <end position="53"/>
    </location>
</feature>
<dbReference type="CDD" id="cd22160">
    <property type="entry name" value="F-box_AtFBL13-like"/>
    <property type="match status" value="1"/>
</dbReference>
<evidence type="ECO:0000313" key="3">
    <source>
        <dbReference type="EMBL" id="KAF0897091.1"/>
    </source>
</evidence>
<dbReference type="OrthoDB" id="696435at2759"/>
<dbReference type="InterPro" id="IPR055294">
    <property type="entry name" value="FBL60-like"/>
</dbReference>
<feature type="region of interest" description="Disordered" evidence="1">
    <location>
        <begin position="166"/>
        <end position="193"/>
    </location>
</feature>
<dbReference type="InterPro" id="IPR001810">
    <property type="entry name" value="F-box_dom"/>
</dbReference>
<feature type="region of interest" description="Disordered" evidence="1">
    <location>
        <begin position="126"/>
        <end position="154"/>
    </location>
</feature>
<gene>
    <name evidence="3" type="ORF">E2562_033641</name>
</gene>
<dbReference type="AlphaFoldDB" id="A0A6G1CAN5"/>
<dbReference type="Gene3D" id="1.20.1280.50">
    <property type="match status" value="1"/>
</dbReference>
<dbReference type="InterPro" id="IPR053781">
    <property type="entry name" value="F-box_AtFBL13-like"/>
</dbReference>
<dbReference type="Proteomes" id="UP000479710">
    <property type="component" value="Unassembled WGS sequence"/>
</dbReference>
<reference evidence="3 4" key="1">
    <citation type="submission" date="2019-11" db="EMBL/GenBank/DDBJ databases">
        <title>Whole genome sequence of Oryza granulata.</title>
        <authorList>
            <person name="Li W."/>
        </authorList>
    </citation>
    <scope>NUCLEOTIDE SEQUENCE [LARGE SCALE GENOMIC DNA]</scope>
    <source>
        <strain evidence="4">cv. Menghai</strain>
        <tissue evidence="3">Leaf</tissue>
    </source>
</reference>
<protein>
    <recommendedName>
        <fullName evidence="2">F-box domain-containing protein</fullName>
    </recommendedName>
</protein>
<dbReference type="PANTHER" id="PTHR31293:SF12">
    <property type="entry name" value="RNI-LIKE SUPERFAMILY PROTEIN"/>
    <property type="match status" value="1"/>
</dbReference>
<organism evidence="3 4">
    <name type="scientific">Oryza meyeriana var. granulata</name>
    <dbReference type="NCBI Taxonomy" id="110450"/>
    <lineage>
        <taxon>Eukaryota</taxon>
        <taxon>Viridiplantae</taxon>
        <taxon>Streptophyta</taxon>
        <taxon>Embryophyta</taxon>
        <taxon>Tracheophyta</taxon>
        <taxon>Spermatophyta</taxon>
        <taxon>Magnoliopsida</taxon>
        <taxon>Liliopsida</taxon>
        <taxon>Poales</taxon>
        <taxon>Poaceae</taxon>
        <taxon>BOP clade</taxon>
        <taxon>Oryzoideae</taxon>
        <taxon>Oryzeae</taxon>
        <taxon>Oryzinae</taxon>
        <taxon>Oryza</taxon>
        <taxon>Oryza meyeriana</taxon>
    </lineage>
</organism>
<evidence type="ECO:0000256" key="1">
    <source>
        <dbReference type="SAM" id="MobiDB-lite"/>
    </source>
</evidence>
<proteinExistence type="predicted"/>
<dbReference type="EMBL" id="SPHZ02000010">
    <property type="protein sequence ID" value="KAF0897091.1"/>
    <property type="molecule type" value="Genomic_DNA"/>
</dbReference>
<evidence type="ECO:0000259" key="2">
    <source>
        <dbReference type="Pfam" id="PF00646"/>
    </source>
</evidence>
<keyword evidence="4" id="KW-1185">Reference proteome</keyword>
<accession>A0A6G1CAN5</accession>